<feature type="domain" description="Terpene synthase metal-binding" evidence="4">
    <location>
        <begin position="262"/>
        <end position="494"/>
    </location>
</feature>
<dbReference type="FunFam" id="1.10.600.10:FF:000007">
    <property type="entry name" value="Isoprene synthase, chloroplastic"/>
    <property type="match status" value="1"/>
</dbReference>
<dbReference type="InterPro" id="IPR001906">
    <property type="entry name" value="Terpene_synth_N"/>
</dbReference>
<dbReference type="SFLD" id="SFLDG01014">
    <property type="entry name" value="Terpene_Cyclase_Like_1_N-term"/>
    <property type="match status" value="2"/>
</dbReference>
<gene>
    <name evidence="5" type="ORF">E3N88_16314</name>
</gene>
<dbReference type="Proteomes" id="UP000326396">
    <property type="component" value="Linkage Group LG16"/>
</dbReference>
<protein>
    <submittedName>
        <fullName evidence="5">Uncharacterized protein</fullName>
    </submittedName>
</protein>
<dbReference type="OrthoDB" id="1936865at2759"/>
<comment type="caution">
    <text evidence="5">The sequence shown here is derived from an EMBL/GenBank/DDBJ whole genome shotgun (WGS) entry which is preliminary data.</text>
</comment>
<dbReference type="Gene3D" id="1.10.600.10">
    <property type="entry name" value="Farnesyl Diphosphate Synthase"/>
    <property type="match status" value="2"/>
</dbReference>
<dbReference type="SFLD" id="SFLDS00005">
    <property type="entry name" value="Isoprenoid_Synthase_Type_I"/>
    <property type="match status" value="1"/>
</dbReference>
<proteinExistence type="predicted"/>
<keyword evidence="2" id="KW-0479">Metal-binding</keyword>
<dbReference type="Gene3D" id="1.50.10.130">
    <property type="entry name" value="Terpene synthase, N-terminal domain"/>
    <property type="match status" value="2"/>
</dbReference>
<keyword evidence="6" id="KW-1185">Reference proteome</keyword>
<dbReference type="SUPFAM" id="SSF48576">
    <property type="entry name" value="Terpenoid synthases"/>
    <property type="match status" value="2"/>
</dbReference>
<dbReference type="AlphaFoldDB" id="A0A5N6NY20"/>
<dbReference type="PANTHER" id="PTHR31225:SF187">
    <property type="entry name" value="LYASE"/>
    <property type="match status" value="1"/>
</dbReference>
<dbReference type="InterPro" id="IPR034741">
    <property type="entry name" value="Terpene_cyclase-like_1_C"/>
</dbReference>
<evidence type="ECO:0000259" key="3">
    <source>
        <dbReference type="Pfam" id="PF01397"/>
    </source>
</evidence>
<dbReference type="InterPro" id="IPR044814">
    <property type="entry name" value="Terpene_cyclase_plant_C1"/>
</dbReference>
<dbReference type="GO" id="GO:0046246">
    <property type="term" value="P:terpene biosynthetic process"/>
    <property type="evidence" value="ECO:0007669"/>
    <property type="project" value="UniProtKB-ARBA"/>
</dbReference>
<evidence type="ECO:0000256" key="1">
    <source>
        <dbReference type="ARBA" id="ARBA00001946"/>
    </source>
</evidence>
<comment type="cofactor">
    <cofactor evidence="1">
        <name>Mg(2+)</name>
        <dbReference type="ChEBI" id="CHEBI:18420"/>
    </cofactor>
</comment>
<dbReference type="EMBL" id="SZYD01000008">
    <property type="protein sequence ID" value="KAD5508611.1"/>
    <property type="molecule type" value="Genomic_DNA"/>
</dbReference>
<feature type="domain" description="Terpene synthase N-terminal" evidence="3">
    <location>
        <begin position="632"/>
        <end position="811"/>
    </location>
</feature>
<reference evidence="5 6" key="1">
    <citation type="submission" date="2019-05" db="EMBL/GenBank/DDBJ databases">
        <title>Mikania micrantha, genome provides insights into the molecular mechanism of rapid growth.</title>
        <authorList>
            <person name="Liu B."/>
        </authorList>
    </citation>
    <scope>NUCLEOTIDE SEQUENCE [LARGE SCALE GENOMIC DNA]</scope>
    <source>
        <strain evidence="5">NLD-2019</strain>
        <tissue evidence="5">Leaf</tissue>
    </source>
</reference>
<name>A0A5N6NY20_9ASTR</name>
<dbReference type="InterPro" id="IPR050148">
    <property type="entry name" value="Terpene_synthase-like"/>
</dbReference>
<dbReference type="GO" id="GO:0034005">
    <property type="term" value="F:germacrene-A synthase activity"/>
    <property type="evidence" value="ECO:0007669"/>
    <property type="project" value="UniProtKB-ARBA"/>
</dbReference>
<evidence type="ECO:0000313" key="5">
    <source>
        <dbReference type="EMBL" id="KAD5508611.1"/>
    </source>
</evidence>
<dbReference type="Pfam" id="PF03936">
    <property type="entry name" value="Terpene_synth_C"/>
    <property type="match status" value="2"/>
</dbReference>
<organism evidence="5 6">
    <name type="scientific">Mikania micrantha</name>
    <name type="common">bitter vine</name>
    <dbReference type="NCBI Taxonomy" id="192012"/>
    <lineage>
        <taxon>Eukaryota</taxon>
        <taxon>Viridiplantae</taxon>
        <taxon>Streptophyta</taxon>
        <taxon>Embryophyta</taxon>
        <taxon>Tracheophyta</taxon>
        <taxon>Spermatophyta</taxon>
        <taxon>Magnoliopsida</taxon>
        <taxon>eudicotyledons</taxon>
        <taxon>Gunneridae</taxon>
        <taxon>Pentapetalae</taxon>
        <taxon>asterids</taxon>
        <taxon>campanulids</taxon>
        <taxon>Asterales</taxon>
        <taxon>Asteraceae</taxon>
        <taxon>Asteroideae</taxon>
        <taxon>Heliantheae alliance</taxon>
        <taxon>Eupatorieae</taxon>
        <taxon>Mikania</taxon>
    </lineage>
</organism>
<dbReference type="FunFam" id="1.50.10.130:FF:000001">
    <property type="entry name" value="Isoprene synthase, chloroplastic"/>
    <property type="match status" value="2"/>
</dbReference>
<accession>A0A5N6NY20</accession>
<dbReference type="GO" id="GO:0016102">
    <property type="term" value="P:diterpenoid biosynthetic process"/>
    <property type="evidence" value="ECO:0007669"/>
    <property type="project" value="InterPro"/>
</dbReference>
<dbReference type="InterPro" id="IPR036965">
    <property type="entry name" value="Terpene_synth_N_sf"/>
</dbReference>
<dbReference type="CDD" id="cd00684">
    <property type="entry name" value="Terpene_cyclase_plant_C1"/>
    <property type="match status" value="1"/>
</dbReference>
<dbReference type="InterPro" id="IPR005630">
    <property type="entry name" value="Terpene_synthase_metal-bd"/>
</dbReference>
<dbReference type="InterPro" id="IPR008930">
    <property type="entry name" value="Terpenoid_cyclase/PrenylTrfase"/>
</dbReference>
<evidence type="ECO:0000256" key="2">
    <source>
        <dbReference type="ARBA" id="ARBA00022723"/>
    </source>
</evidence>
<dbReference type="SUPFAM" id="SSF48239">
    <property type="entry name" value="Terpenoid cyclases/Protein prenyltransferases"/>
    <property type="match status" value="2"/>
</dbReference>
<sequence length="946" mass="111790">MLRLWKSLREDQQAIHLRYGHMILFNHFQANLQYGEKYEARSQTLKESLRTTICKGNEMMENPLGILNLIDDLQRLGIAYHFTREISNVLENINCNCFKNHEEWSKMDLNLKSLGFRLLRQHGYSIPQEIFKDNIDENGTVMGHLNENIMSMLNLYEATYHSLENENILDNARIFTEKFLKQSIEKTADKYIVSLINHALDFPLHWMLPRVETKWFIEVYEGRNGMNPMVLELAKLDFNMVQALYQEDLKQASRWWKDICWNNFSFARDRLVENFMWSVTENYLPHFKGRRDMTKVNAMITTIDDVYDVYGTLQELEQFTNIVNSWDLDEITKLPDYMKICFLSLYNEINGMSYNILANEGVFVLPYLKKAWQDLCNSYIIEARWFNSGYTPTLNEFLDNAYMSIGILPIIKHAYLLTLTSVSEDTLQQIERADNLIRNACIITRLTNDMGTSSDELERGDVPKSIQCYMQESGATEVEAREYIKGLIMETWKKLNKERQNAIATELPHEFIECVTNLARMGHFMYTDGDKHGKPDMFKPYALSLFVDPILEEYPQLYALEQFKECKVKDRIIYSDSRWKPNWVGLRIRNSPSQRNIVPTKNMLYSPRSNHKDVMIMEITKRRSAKYPPSLWSYDFIQSLSTKYTGEKYMARSQNLKEVVRTMICKGNEMVENPLGILNLIDDWQRLGISYHFASEISNVLENIYCNFYKNQEEWNKMDLNLKSLGFRLLRQHGYYIPQELFKDNIDENGTVKGHLNEDTMSMLNLYEATYHSIENESILDNARIFTENFLKQSIEKIADKYIVSLINHALDFPLHWMVPRVEAKWFIEVYERRNGMNPMVLELAKLDFNMVQAVHQEDLKYTSRWWKNTCWNNFSFARDRLVENFMWSVTKNYLPGFKGRRDFTKINAMITTIDDVYDVYGTLQELEQFTSIVNRLYEDLFPFAL</sequence>
<feature type="domain" description="Terpene synthase N-terminal" evidence="3">
    <location>
        <begin position="31"/>
        <end position="200"/>
    </location>
</feature>
<dbReference type="InterPro" id="IPR008949">
    <property type="entry name" value="Isoprenoid_synthase_dom_sf"/>
</dbReference>
<feature type="domain" description="Terpene synthase metal-binding" evidence="4">
    <location>
        <begin position="873"/>
        <end position="937"/>
    </location>
</feature>
<dbReference type="GO" id="GO:0000287">
    <property type="term" value="F:magnesium ion binding"/>
    <property type="evidence" value="ECO:0007669"/>
    <property type="project" value="InterPro"/>
</dbReference>
<evidence type="ECO:0000259" key="4">
    <source>
        <dbReference type="Pfam" id="PF03936"/>
    </source>
</evidence>
<dbReference type="SFLD" id="SFLDG01019">
    <property type="entry name" value="Terpene_Cyclase_Like_1_C_Termi"/>
    <property type="match status" value="1"/>
</dbReference>
<evidence type="ECO:0000313" key="6">
    <source>
        <dbReference type="Proteomes" id="UP000326396"/>
    </source>
</evidence>
<dbReference type="Pfam" id="PF01397">
    <property type="entry name" value="Terpene_synth"/>
    <property type="match status" value="2"/>
</dbReference>
<dbReference type="PANTHER" id="PTHR31225">
    <property type="entry name" value="OS04G0344100 PROTEIN-RELATED"/>
    <property type="match status" value="1"/>
</dbReference>